<feature type="chain" id="PRO_5016880311" description="Secreted protein" evidence="1">
    <location>
        <begin position="25"/>
        <end position="124"/>
    </location>
</feature>
<evidence type="ECO:0000313" key="3">
    <source>
        <dbReference type="Proteomes" id="UP000249340"/>
    </source>
</evidence>
<reference evidence="3" key="1">
    <citation type="submission" date="2018-07" db="EMBL/GenBank/DDBJ databases">
        <title>Streptacidiphilus bronchialis DSM 106435 chromosome.</title>
        <authorList>
            <person name="Batra D."/>
            <person name="Gulvik C.A."/>
        </authorList>
    </citation>
    <scope>NUCLEOTIDE SEQUENCE [LARGE SCALE GENOMIC DNA]</scope>
    <source>
        <strain evidence="3">DSM 106435</strain>
    </source>
</reference>
<dbReference type="AlphaFoldDB" id="A0A345SVH0"/>
<dbReference type="EMBL" id="CP031264">
    <property type="protein sequence ID" value="AXI77725.1"/>
    <property type="molecule type" value="Genomic_DNA"/>
</dbReference>
<gene>
    <name evidence="2" type="ORF">C7M71_010070</name>
</gene>
<name>A0A345SVH0_9ACTN</name>
<proteinExistence type="predicted"/>
<evidence type="ECO:0000256" key="1">
    <source>
        <dbReference type="SAM" id="SignalP"/>
    </source>
</evidence>
<keyword evidence="3" id="KW-1185">Reference proteome</keyword>
<feature type="signal peptide" evidence="1">
    <location>
        <begin position="1"/>
        <end position="24"/>
    </location>
</feature>
<protein>
    <recommendedName>
        <fullName evidence="4">Secreted protein</fullName>
    </recommendedName>
</protein>
<evidence type="ECO:0008006" key="4">
    <source>
        <dbReference type="Google" id="ProtNLM"/>
    </source>
</evidence>
<dbReference type="KEGG" id="stri:C7M71_010070"/>
<evidence type="ECO:0000313" key="2">
    <source>
        <dbReference type="EMBL" id="AXI77725.1"/>
    </source>
</evidence>
<dbReference type="Proteomes" id="UP000249340">
    <property type="component" value="Chromosome"/>
</dbReference>
<keyword evidence="1" id="KW-0732">Signal</keyword>
<organism evidence="2 3">
    <name type="scientific">Peterkaempfera bronchialis</name>
    <dbReference type="NCBI Taxonomy" id="2126346"/>
    <lineage>
        <taxon>Bacteria</taxon>
        <taxon>Bacillati</taxon>
        <taxon>Actinomycetota</taxon>
        <taxon>Actinomycetes</taxon>
        <taxon>Kitasatosporales</taxon>
        <taxon>Streptomycetaceae</taxon>
        <taxon>Peterkaempfera</taxon>
    </lineage>
</organism>
<dbReference type="RefSeq" id="WP_111492530.1">
    <property type="nucleotide sequence ID" value="NZ_CP031264.1"/>
</dbReference>
<accession>A0A345SVH0</accession>
<dbReference type="OrthoDB" id="3870331at2"/>
<sequence length="124" mass="12511">MRRTAALAAAALLASLPLSLGCSAAEKAWDCGKLAVQITSDVQKVQSAALHADDDPGAVDTALGTLGRDLDRLGKQTGNADVGKAVQDLRDQADALRRSADAGSTPDLAPLVSAAGRLSTVCTG</sequence>
<dbReference type="PROSITE" id="PS51257">
    <property type="entry name" value="PROKAR_LIPOPROTEIN"/>
    <property type="match status" value="1"/>
</dbReference>